<dbReference type="GO" id="GO:0046872">
    <property type="term" value="F:metal ion binding"/>
    <property type="evidence" value="ECO:0007669"/>
    <property type="project" value="UniProtKB-KW"/>
</dbReference>
<reference evidence="14 15" key="1">
    <citation type="submission" date="2019-02" db="EMBL/GenBank/DDBJ databases">
        <title>Genomic Encyclopedia of Type Strains, Phase IV (KMG-IV): sequencing the most valuable type-strain genomes for metagenomic binning, comparative biology and taxonomic classification.</title>
        <authorList>
            <person name="Goeker M."/>
        </authorList>
    </citation>
    <scope>NUCLEOTIDE SEQUENCE [LARGE SCALE GENOMIC DNA]</scope>
    <source>
        <strain evidence="14 15">DSM 21056</strain>
    </source>
</reference>
<dbReference type="GO" id="GO:0005737">
    <property type="term" value="C:cytoplasm"/>
    <property type="evidence" value="ECO:0007669"/>
    <property type="project" value="UniProtKB-SubCell"/>
</dbReference>
<evidence type="ECO:0000256" key="11">
    <source>
        <dbReference type="ARBA" id="ARBA00039257"/>
    </source>
</evidence>
<dbReference type="PANTHER" id="PTHR30417">
    <property type="entry name" value="N-ACETYLMURAMOYL-L-ALANINE AMIDASE AMID"/>
    <property type="match status" value="1"/>
</dbReference>
<dbReference type="PANTHER" id="PTHR30417:SF4">
    <property type="entry name" value="1,6-ANHYDRO-N-ACETYLMURAMYL-L-ALANINE AMIDASE AMPD"/>
    <property type="match status" value="1"/>
</dbReference>
<dbReference type="InterPro" id="IPR002502">
    <property type="entry name" value="Amidase_domain"/>
</dbReference>
<dbReference type="SUPFAM" id="SSF55846">
    <property type="entry name" value="N-acetylmuramoyl-L-alanine amidase-like"/>
    <property type="match status" value="1"/>
</dbReference>
<dbReference type="InterPro" id="IPR036505">
    <property type="entry name" value="Amidase/PGRP_sf"/>
</dbReference>
<keyword evidence="10" id="KW-0961">Cell wall biogenesis/degradation</keyword>
<evidence type="ECO:0000313" key="15">
    <source>
        <dbReference type="Proteomes" id="UP000292298"/>
    </source>
</evidence>
<evidence type="ECO:0000256" key="9">
    <source>
        <dbReference type="ARBA" id="ARBA00022833"/>
    </source>
</evidence>
<keyword evidence="8" id="KW-0378">Hydrolase</keyword>
<dbReference type="GO" id="GO:0071555">
    <property type="term" value="P:cell wall organization"/>
    <property type="evidence" value="ECO:0007669"/>
    <property type="project" value="UniProtKB-KW"/>
</dbReference>
<dbReference type="EMBL" id="SHLI01000001">
    <property type="protein sequence ID" value="RZU99144.1"/>
    <property type="molecule type" value="Genomic_DNA"/>
</dbReference>
<evidence type="ECO:0000256" key="5">
    <source>
        <dbReference type="ARBA" id="ARBA00011901"/>
    </source>
</evidence>
<evidence type="ECO:0000313" key="14">
    <source>
        <dbReference type="EMBL" id="RZU99144.1"/>
    </source>
</evidence>
<evidence type="ECO:0000256" key="4">
    <source>
        <dbReference type="ARBA" id="ARBA00007553"/>
    </source>
</evidence>
<sequence length="195" mass="21198">MQVDKASGLIAGASFVDSPNRGARPSGHGPELIVVHGISLPAGQFGGGHITELFTNQLDTRDDPRFAYLAGVRVSAHVLIARDGHLTQYVPFDQRAWHAGGSMFQGRSDCNDFSIGIELEGTDTQPYCTIQYETLERLITALRAAYPAIGADRVVGHCHIAPGRKSDPGPGFEWQRLQRNLGIHCPVTQRRVVSL</sequence>
<keyword evidence="15" id="KW-1185">Reference proteome</keyword>
<proteinExistence type="inferred from homology"/>
<gene>
    <name evidence="14" type="ORF">EV698_1424</name>
</gene>
<evidence type="ECO:0000256" key="7">
    <source>
        <dbReference type="ARBA" id="ARBA00022723"/>
    </source>
</evidence>
<dbReference type="InterPro" id="IPR051206">
    <property type="entry name" value="NAMLAA_amidase_2"/>
</dbReference>
<dbReference type="RefSeq" id="WP_130503399.1">
    <property type="nucleotide sequence ID" value="NZ_SHLI01000001.1"/>
</dbReference>
<keyword evidence="9" id="KW-0862">Zinc</keyword>
<evidence type="ECO:0000256" key="6">
    <source>
        <dbReference type="ARBA" id="ARBA00022490"/>
    </source>
</evidence>
<comment type="subcellular location">
    <subcellularLocation>
        <location evidence="3">Cytoplasm</location>
    </subcellularLocation>
</comment>
<evidence type="ECO:0000259" key="13">
    <source>
        <dbReference type="SMART" id="SM00644"/>
    </source>
</evidence>
<comment type="caution">
    <text evidence="14">The sequence shown here is derived from an EMBL/GenBank/DDBJ whole genome shotgun (WGS) entry which is preliminary data.</text>
</comment>
<dbReference type="OrthoDB" id="9794842at2"/>
<dbReference type="SMART" id="SM00644">
    <property type="entry name" value="Ami_2"/>
    <property type="match status" value="1"/>
</dbReference>
<evidence type="ECO:0000256" key="3">
    <source>
        <dbReference type="ARBA" id="ARBA00004496"/>
    </source>
</evidence>
<evidence type="ECO:0000256" key="12">
    <source>
        <dbReference type="ARBA" id="ARBA00042615"/>
    </source>
</evidence>
<dbReference type="GO" id="GO:0009253">
    <property type="term" value="P:peptidoglycan catabolic process"/>
    <property type="evidence" value="ECO:0007669"/>
    <property type="project" value="InterPro"/>
</dbReference>
<evidence type="ECO:0000256" key="10">
    <source>
        <dbReference type="ARBA" id="ARBA00023316"/>
    </source>
</evidence>
<comment type="cofactor">
    <cofactor evidence="2">
        <name>Zn(2+)</name>
        <dbReference type="ChEBI" id="CHEBI:29105"/>
    </cofactor>
</comment>
<dbReference type="Gene3D" id="3.40.80.10">
    <property type="entry name" value="Peptidoglycan recognition protein-like"/>
    <property type="match status" value="1"/>
</dbReference>
<name>A0A4Q8D1G2_9GAMM</name>
<evidence type="ECO:0000256" key="2">
    <source>
        <dbReference type="ARBA" id="ARBA00001947"/>
    </source>
</evidence>
<keyword evidence="6" id="KW-0963">Cytoplasm</keyword>
<dbReference type="Proteomes" id="UP000292298">
    <property type="component" value="Unassembled WGS sequence"/>
</dbReference>
<keyword evidence="7" id="KW-0479">Metal-binding</keyword>
<accession>A0A4Q8D1G2</accession>
<dbReference type="NCBIfam" id="NF008758">
    <property type="entry name" value="PRK11789.1"/>
    <property type="match status" value="1"/>
</dbReference>
<comment type="catalytic activity">
    <reaction evidence="1">
        <text>Hydrolyzes the link between N-acetylmuramoyl residues and L-amino acid residues in certain cell-wall glycopeptides.</text>
        <dbReference type="EC" id="3.5.1.28"/>
    </reaction>
</comment>
<dbReference type="AlphaFoldDB" id="A0A4Q8D1G2"/>
<organism evidence="14 15">
    <name type="scientific">Spiribacter vilamensis</name>
    <dbReference type="NCBI Taxonomy" id="531306"/>
    <lineage>
        <taxon>Bacteria</taxon>
        <taxon>Pseudomonadati</taxon>
        <taxon>Pseudomonadota</taxon>
        <taxon>Gammaproteobacteria</taxon>
        <taxon>Chromatiales</taxon>
        <taxon>Ectothiorhodospiraceae</taxon>
        <taxon>Spiribacter</taxon>
    </lineage>
</organism>
<evidence type="ECO:0000256" key="8">
    <source>
        <dbReference type="ARBA" id="ARBA00022801"/>
    </source>
</evidence>
<dbReference type="GO" id="GO:0008745">
    <property type="term" value="F:N-acetylmuramoyl-L-alanine amidase activity"/>
    <property type="evidence" value="ECO:0007669"/>
    <property type="project" value="UniProtKB-EC"/>
</dbReference>
<dbReference type="EC" id="3.5.1.28" evidence="5"/>
<dbReference type="Pfam" id="PF01510">
    <property type="entry name" value="Amidase_2"/>
    <property type="match status" value="1"/>
</dbReference>
<protein>
    <recommendedName>
        <fullName evidence="11">1,6-anhydro-N-acetylmuramyl-L-alanine amidase AmpD</fullName>
        <ecNumber evidence="5">3.5.1.28</ecNumber>
    </recommendedName>
    <alternativeName>
        <fullName evidence="12">N-acetylmuramoyl-L-alanine amidase</fullName>
    </alternativeName>
</protein>
<evidence type="ECO:0000256" key="1">
    <source>
        <dbReference type="ARBA" id="ARBA00001561"/>
    </source>
</evidence>
<comment type="similarity">
    <text evidence="4">Belongs to the N-acetylmuramoyl-L-alanine amidase 2 family.</text>
</comment>
<feature type="domain" description="N-acetylmuramoyl-L-alanine amidase" evidence="13">
    <location>
        <begin position="18"/>
        <end position="169"/>
    </location>
</feature>
<dbReference type="GO" id="GO:0009254">
    <property type="term" value="P:peptidoglycan turnover"/>
    <property type="evidence" value="ECO:0007669"/>
    <property type="project" value="TreeGrafter"/>
</dbReference>
<dbReference type="CDD" id="cd06583">
    <property type="entry name" value="PGRP"/>
    <property type="match status" value="1"/>
</dbReference>